<comment type="caution">
    <text evidence="10">The sequence shown here is derived from an EMBL/GenBank/DDBJ whole genome shotgun (WGS) entry which is preliminary data.</text>
</comment>
<keyword evidence="4" id="KW-0067">ATP-binding</keyword>
<keyword evidence="1" id="KW-0813">Transport</keyword>
<evidence type="ECO:0000256" key="4">
    <source>
        <dbReference type="ARBA" id="ARBA00022840"/>
    </source>
</evidence>
<dbReference type="EMBL" id="JADNYJ010000185">
    <property type="protein sequence ID" value="KAF8876218.1"/>
    <property type="molecule type" value="Genomic_DNA"/>
</dbReference>
<keyword evidence="6 8" id="KW-0472">Membrane</keyword>
<proteinExistence type="predicted"/>
<dbReference type="SUPFAM" id="SSF52540">
    <property type="entry name" value="P-loop containing nucleoside triphosphate hydrolases"/>
    <property type="match status" value="1"/>
</dbReference>
<feature type="transmembrane region" description="Helical" evidence="8">
    <location>
        <begin position="249"/>
        <end position="270"/>
    </location>
</feature>
<dbReference type="InterPro" id="IPR036640">
    <property type="entry name" value="ABC1_TM_sf"/>
</dbReference>
<dbReference type="PANTHER" id="PTHR24223">
    <property type="entry name" value="ATP-BINDING CASSETTE SUB-FAMILY C"/>
    <property type="match status" value="1"/>
</dbReference>
<keyword evidence="11" id="KW-1185">Reference proteome</keyword>
<dbReference type="CDD" id="cd18596">
    <property type="entry name" value="ABC_6TM_VMR1_D1_like"/>
    <property type="match status" value="1"/>
</dbReference>
<dbReference type="Proteomes" id="UP000724874">
    <property type="component" value="Unassembled WGS sequence"/>
</dbReference>
<gene>
    <name evidence="10" type="ORF">CPB84DRAFT_1853036</name>
</gene>
<dbReference type="GO" id="GO:0005524">
    <property type="term" value="F:ATP binding"/>
    <property type="evidence" value="ECO:0007669"/>
    <property type="project" value="UniProtKB-KW"/>
</dbReference>
<dbReference type="Pfam" id="PF00664">
    <property type="entry name" value="ABC_membrane"/>
    <property type="match status" value="1"/>
</dbReference>
<dbReference type="Pfam" id="PF00005">
    <property type="entry name" value="ABC_tran"/>
    <property type="match status" value="1"/>
</dbReference>
<dbReference type="InterPro" id="IPR050173">
    <property type="entry name" value="ABC_transporter_C-like"/>
</dbReference>
<sequence length="742" mass="83367">MPRSVVSAWMPQHPLLDVTAFHSEQDGSWFALLNDTLSIPFLVSVLFICFQVLNGLAVFVAYVTRRPSITPQEAELLESNSQTEHPATLWQWARNQVDYLGGKTITSYLAARFFYASVLAFISLTVKKWSVLATRGTFGLWLSSMDALKMNRWRTTMGQDYDAFCNLDTHSLVYTSSIHTSRSEESYANPVIMQGYRVPHLSYEQLPPLSDSDYASYLTGKAFPHLDPFRGGKKPHLFFGLMRVFRKEYTILALTLVGQGLFQFLAPIGINRILNYLETGGENADIRPWFWILCIFAGPAIRAIFFSGLIFEHSLRIRLRSESSSETSKGQASESYTSTVVGTPETAKSKVAGSSSSSPSISQDMAKEVPNEGKNLIGKINNLVTTDLTNIVEARDFLVLFLFILFKSSYLFSSFTGCSDGGLGAMVVLFPIPGYIAKRMQDLQKLKMNKSDARIQDVTEAVNILRMIKLFGWEEKIAKRIEGRREDELNVLWRFKCLEWDAELCNTHYRHGGHLRRLHLNHERGTQPLVPLLAKTYVIHEIHITLIASKIFSSMAVFSILRIQLFRTSSLIQYVITGKVSLDRLNDFLKRTELLDSFVETDAQVVTPAQELPQTSGWVLDSQNINLIIGPTGSGKTALLMALLGEMHFIRSSADSWFNLPREGGIAYAAQESWVLNETIRENILFGLPYDEDRYRKVIQQCALEKDLELFEAGDQTEVGEKGLTLSGGQKASLSLDAVANS</sequence>
<evidence type="ECO:0000256" key="8">
    <source>
        <dbReference type="SAM" id="Phobius"/>
    </source>
</evidence>
<evidence type="ECO:0000256" key="6">
    <source>
        <dbReference type="ARBA" id="ARBA00023136"/>
    </source>
</evidence>
<evidence type="ECO:0000259" key="9">
    <source>
        <dbReference type="PROSITE" id="PS50929"/>
    </source>
</evidence>
<dbReference type="InterPro" id="IPR003439">
    <property type="entry name" value="ABC_transporter-like_ATP-bd"/>
</dbReference>
<dbReference type="InterPro" id="IPR027417">
    <property type="entry name" value="P-loop_NTPase"/>
</dbReference>
<evidence type="ECO:0000313" key="10">
    <source>
        <dbReference type="EMBL" id="KAF8876218.1"/>
    </source>
</evidence>
<keyword evidence="3" id="KW-0547">Nucleotide-binding</keyword>
<dbReference type="GO" id="GO:0016020">
    <property type="term" value="C:membrane"/>
    <property type="evidence" value="ECO:0007669"/>
    <property type="project" value="InterPro"/>
</dbReference>
<feature type="transmembrane region" description="Helical" evidence="8">
    <location>
        <begin position="397"/>
        <end position="415"/>
    </location>
</feature>
<keyword evidence="2 8" id="KW-0812">Transmembrane</keyword>
<protein>
    <recommendedName>
        <fullName evidence="9">ABC transmembrane type-1 domain-containing protein</fullName>
    </recommendedName>
</protein>
<feature type="domain" description="ABC transmembrane type-1" evidence="9">
    <location>
        <begin position="422"/>
        <end position="494"/>
    </location>
</feature>
<feature type="transmembrane region" description="Helical" evidence="8">
    <location>
        <begin position="290"/>
        <end position="311"/>
    </location>
</feature>
<dbReference type="AlphaFoldDB" id="A0A9P5NAX9"/>
<dbReference type="OrthoDB" id="6500128at2759"/>
<organism evidence="10 11">
    <name type="scientific">Gymnopilus junonius</name>
    <name type="common">Spectacular rustgill mushroom</name>
    <name type="synonym">Gymnopilus spectabilis subsp. junonius</name>
    <dbReference type="NCBI Taxonomy" id="109634"/>
    <lineage>
        <taxon>Eukaryota</taxon>
        <taxon>Fungi</taxon>
        <taxon>Dikarya</taxon>
        <taxon>Basidiomycota</taxon>
        <taxon>Agaricomycotina</taxon>
        <taxon>Agaricomycetes</taxon>
        <taxon>Agaricomycetidae</taxon>
        <taxon>Agaricales</taxon>
        <taxon>Agaricineae</taxon>
        <taxon>Hymenogastraceae</taxon>
        <taxon>Gymnopilus</taxon>
    </lineage>
</organism>
<dbReference type="Gene3D" id="3.40.50.300">
    <property type="entry name" value="P-loop containing nucleotide triphosphate hydrolases"/>
    <property type="match status" value="1"/>
</dbReference>
<evidence type="ECO:0000256" key="3">
    <source>
        <dbReference type="ARBA" id="ARBA00022741"/>
    </source>
</evidence>
<feature type="region of interest" description="Disordered" evidence="7">
    <location>
        <begin position="346"/>
        <end position="365"/>
    </location>
</feature>
<accession>A0A9P5NAX9</accession>
<dbReference type="PANTHER" id="PTHR24223:SF356">
    <property type="entry name" value="ATP-BINDING CASSETTE TRANSPORTER ABC4"/>
    <property type="match status" value="1"/>
</dbReference>
<dbReference type="Gene3D" id="1.20.1560.10">
    <property type="entry name" value="ABC transporter type 1, transmembrane domain"/>
    <property type="match status" value="1"/>
</dbReference>
<evidence type="ECO:0000256" key="5">
    <source>
        <dbReference type="ARBA" id="ARBA00022989"/>
    </source>
</evidence>
<reference evidence="10" key="1">
    <citation type="submission" date="2020-11" db="EMBL/GenBank/DDBJ databases">
        <authorList>
            <consortium name="DOE Joint Genome Institute"/>
            <person name="Ahrendt S."/>
            <person name="Riley R."/>
            <person name="Andreopoulos W."/>
            <person name="LaButti K."/>
            <person name="Pangilinan J."/>
            <person name="Ruiz-duenas F.J."/>
            <person name="Barrasa J.M."/>
            <person name="Sanchez-Garcia M."/>
            <person name="Camarero S."/>
            <person name="Miyauchi S."/>
            <person name="Serrano A."/>
            <person name="Linde D."/>
            <person name="Babiker R."/>
            <person name="Drula E."/>
            <person name="Ayuso-Fernandez I."/>
            <person name="Pacheco R."/>
            <person name="Padilla G."/>
            <person name="Ferreira P."/>
            <person name="Barriuso J."/>
            <person name="Kellner H."/>
            <person name="Castanera R."/>
            <person name="Alfaro M."/>
            <person name="Ramirez L."/>
            <person name="Pisabarro A.G."/>
            <person name="Kuo A."/>
            <person name="Tritt A."/>
            <person name="Lipzen A."/>
            <person name="He G."/>
            <person name="Yan M."/>
            <person name="Ng V."/>
            <person name="Cullen D."/>
            <person name="Martin F."/>
            <person name="Rosso M.-N."/>
            <person name="Henrissat B."/>
            <person name="Hibbett D."/>
            <person name="Martinez A.T."/>
            <person name="Grigoriev I.V."/>
        </authorList>
    </citation>
    <scope>NUCLEOTIDE SEQUENCE</scope>
    <source>
        <strain evidence="10">AH 44721</strain>
    </source>
</reference>
<name>A0A9P5NAX9_GYMJU</name>
<feature type="transmembrane region" description="Helical" evidence="8">
    <location>
        <begin position="39"/>
        <end position="63"/>
    </location>
</feature>
<evidence type="ECO:0000256" key="1">
    <source>
        <dbReference type="ARBA" id="ARBA00022448"/>
    </source>
</evidence>
<keyword evidence="5 8" id="KW-1133">Transmembrane helix</keyword>
<evidence type="ECO:0000313" key="11">
    <source>
        <dbReference type="Proteomes" id="UP000724874"/>
    </source>
</evidence>
<dbReference type="SUPFAM" id="SSF90123">
    <property type="entry name" value="ABC transporter transmembrane region"/>
    <property type="match status" value="1"/>
</dbReference>
<dbReference type="PROSITE" id="PS50929">
    <property type="entry name" value="ABC_TM1F"/>
    <property type="match status" value="1"/>
</dbReference>
<dbReference type="InterPro" id="IPR011527">
    <property type="entry name" value="ABC1_TM_dom"/>
</dbReference>
<dbReference type="GO" id="GO:0016887">
    <property type="term" value="F:ATP hydrolysis activity"/>
    <property type="evidence" value="ECO:0007669"/>
    <property type="project" value="InterPro"/>
</dbReference>
<dbReference type="GO" id="GO:0140359">
    <property type="term" value="F:ABC-type transporter activity"/>
    <property type="evidence" value="ECO:0007669"/>
    <property type="project" value="InterPro"/>
</dbReference>
<evidence type="ECO:0000256" key="2">
    <source>
        <dbReference type="ARBA" id="ARBA00022692"/>
    </source>
</evidence>
<evidence type="ECO:0000256" key="7">
    <source>
        <dbReference type="SAM" id="MobiDB-lite"/>
    </source>
</evidence>